<evidence type="ECO:0000256" key="3">
    <source>
        <dbReference type="ARBA" id="ARBA00022989"/>
    </source>
</evidence>
<proteinExistence type="predicted"/>
<feature type="transmembrane region" description="Helical" evidence="5">
    <location>
        <begin position="23"/>
        <end position="44"/>
    </location>
</feature>
<feature type="transmembrane region" description="Helical" evidence="5">
    <location>
        <begin position="238"/>
        <end position="257"/>
    </location>
</feature>
<dbReference type="RefSeq" id="WP_137273537.1">
    <property type="nucleotide sequence ID" value="NZ_QGAL01000013.1"/>
</dbReference>
<keyword evidence="2 5" id="KW-0812">Transmembrane</keyword>
<evidence type="ECO:0000256" key="2">
    <source>
        <dbReference type="ARBA" id="ARBA00022692"/>
    </source>
</evidence>
<comment type="subcellular location">
    <subcellularLocation>
        <location evidence="1">Membrane</location>
        <topology evidence="1">Multi-pass membrane protein</topology>
    </subcellularLocation>
</comment>
<comment type="caution">
    <text evidence="6">The sequence shown here is derived from an EMBL/GenBank/DDBJ whole genome shotgun (WGS) entry which is preliminary data.</text>
</comment>
<evidence type="ECO:0000313" key="7">
    <source>
        <dbReference type="Proteomes" id="UP000306327"/>
    </source>
</evidence>
<dbReference type="GO" id="GO:0030255">
    <property type="term" value="P:protein secretion by the type IV secretion system"/>
    <property type="evidence" value="ECO:0007669"/>
    <property type="project" value="InterPro"/>
</dbReference>
<dbReference type="Proteomes" id="UP000306327">
    <property type="component" value="Unassembled WGS sequence"/>
</dbReference>
<evidence type="ECO:0000256" key="5">
    <source>
        <dbReference type="SAM" id="Phobius"/>
    </source>
</evidence>
<reference evidence="6 7" key="1">
    <citation type="journal article" date="2019" name="Sci. Rep.">
        <title>Differences in resource use lead to coexistence of seed-transmitted microbial populations.</title>
        <authorList>
            <person name="Torres-Cortes G."/>
            <person name="Garcia B.J."/>
            <person name="Compant S."/>
            <person name="Rezki S."/>
            <person name="Jones P."/>
            <person name="Preveaux A."/>
            <person name="Briand M."/>
            <person name="Roulet A."/>
            <person name="Bouchez O."/>
            <person name="Jacobson D."/>
            <person name="Barret M."/>
        </authorList>
    </citation>
    <scope>NUCLEOTIDE SEQUENCE [LARGE SCALE GENOMIC DNA]</scope>
    <source>
        <strain evidence="6 7">CFBP13530</strain>
    </source>
</reference>
<evidence type="ECO:0000256" key="4">
    <source>
        <dbReference type="ARBA" id="ARBA00023136"/>
    </source>
</evidence>
<feature type="transmembrane region" description="Helical" evidence="5">
    <location>
        <begin position="173"/>
        <end position="190"/>
    </location>
</feature>
<feature type="transmembrane region" description="Helical" evidence="5">
    <location>
        <begin position="197"/>
        <end position="218"/>
    </location>
</feature>
<keyword evidence="3 5" id="KW-1133">Transmembrane helix</keyword>
<organism evidence="6 7">
    <name type="scientific">Enterobacter cancerogenus</name>
    <dbReference type="NCBI Taxonomy" id="69218"/>
    <lineage>
        <taxon>Bacteria</taxon>
        <taxon>Pseudomonadati</taxon>
        <taxon>Pseudomonadota</taxon>
        <taxon>Gammaproteobacteria</taxon>
        <taxon>Enterobacterales</taxon>
        <taxon>Enterobacteriaceae</taxon>
        <taxon>Enterobacter</taxon>
        <taxon>Enterobacter cloacae complex</taxon>
    </lineage>
</organism>
<evidence type="ECO:0000256" key="1">
    <source>
        <dbReference type="ARBA" id="ARBA00004141"/>
    </source>
</evidence>
<dbReference type="EMBL" id="QGAL01000013">
    <property type="protein sequence ID" value="TKK13658.1"/>
    <property type="molecule type" value="Genomic_DNA"/>
</dbReference>
<dbReference type="GO" id="GO:0016020">
    <property type="term" value="C:membrane"/>
    <property type="evidence" value="ECO:0007669"/>
    <property type="project" value="UniProtKB-SubCell"/>
</dbReference>
<accession>A0AB38NZ55</accession>
<dbReference type="AlphaFoldDB" id="A0AB38NZ55"/>
<dbReference type="Pfam" id="PF04610">
    <property type="entry name" value="TrbL"/>
    <property type="match status" value="1"/>
</dbReference>
<protein>
    <submittedName>
        <fullName evidence="6">Conjugal transfer protein</fullName>
    </submittedName>
</protein>
<keyword evidence="4 5" id="KW-0472">Membrane</keyword>
<gene>
    <name evidence="6" type="ORF">EcCFBP13530_22930</name>
</gene>
<name>A0AB38NZ55_9ENTR</name>
<sequence>MAIELHIAETLYQAVDNSLSGTISTGTSLLMIGVGSLFGSFFVIDKTINALSWYFKGFNGILQEEIINAIKSSFIIFSAFHVDWYMNIVVPFVNGMPIWAIQQLSTGAVGNNQVDTLINSFLNGVINYVSVTDFPITDFKTTAVAVITLIVMLIGGIPFLALCVATLMTLKVSTALFLVVGPLFIAFGLFDQTRQYFWGWVSLLGGFMLTQLIFGVAITLEINFLNTFVLTNGQVDSSLGGAFALLFYFGTFSAIATEIPNQAAAVMGGSPSGVHGLKKLLMKGTGLGAATRMSGAFRNRIKPA</sequence>
<dbReference type="InterPro" id="IPR007688">
    <property type="entry name" value="Conjugal_tfr_TrbL/VirB6"/>
</dbReference>
<evidence type="ECO:0000313" key="6">
    <source>
        <dbReference type="EMBL" id="TKK13658.1"/>
    </source>
</evidence>
<feature type="transmembrane region" description="Helical" evidence="5">
    <location>
        <begin position="143"/>
        <end position="167"/>
    </location>
</feature>